<sequence>MRPVFDPELLPIVADRSGLPAIPAEQLTATFIRQRMLSPPGWEPELTDESRIYDRSRGLRDAAVLVPIIARTTGLSVMLTMRTAHLTEHAGQISFPGGRCEAVDENAIATALRETNEEIGLDRRFIDILGCLPDYITGTGYHVRPVVGLVSEGFTLSPDPSEVAEIFEVPLAFLMDPQHHEQRIYRWEGGERRFYAMPYPRVSSGRHFIWGATAGMLRNLYHLLAA</sequence>
<accession>A0ACD3SU84</accession>
<evidence type="ECO:0000313" key="2">
    <source>
        <dbReference type="Proteomes" id="UP000004277"/>
    </source>
</evidence>
<gene>
    <name evidence="1" type="ORF">MW7_001900</name>
</gene>
<name>A0ACD3SU84_9BURK</name>
<reference evidence="1" key="1">
    <citation type="submission" date="2019-05" db="EMBL/GenBank/DDBJ databases">
        <title>Revised genome assembly of Burkholderiaceae (previously Ralstonia) sp. PBA.</title>
        <authorList>
            <person name="Gan H.M."/>
        </authorList>
    </citation>
    <scope>NUCLEOTIDE SEQUENCE</scope>
    <source>
        <strain evidence="1">PBA</strain>
    </source>
</reference>
<dbReference type="Proteomes" id="UP000004277">
    <property type="component" value="Unassembled WGS sequence"/>
</dbReference>
<proteinExistence type="predicted"/>
<dbReference type="EMBL" id="AKCV02000006">
    <property type="protein sequence ID" value="TMS59638.1"/>
    <property type="molecule type" value="Genomic_DNA"/>
</dbReference>
<evidence type="ECO:0000313" key="1">
    <source>
        <dbReference type="EMBL" id="TMS59638.1"/>
    </source>
</evidence>
<protein>
    <submittedName>
        <fullName evidence="1">CoA pyrophosphatase</fullName>
    </submittedName>
</protein>
<comment type="caution">
    <text evidence="1">The sequence shown here is derived from an EMBL/GenBank/DDBJ whole genome shotgun (WGS) entry which is preliminary data.</text>
</comment>
<organism evidence="1 2">
    <name type="scientific">Imbroritus primus</name>
    <dbReference type="NCBI Taxonomy" id="3058603"/>
    <lineage>
        <taxon>Bacteria</taxon>
        <taxon>Pseudomonadati</taxon>
        <taxon>Pseudomonadota</taxon>
        <taxon>Betaproteobacteria</taxon>
        <taxon>Burkholderiales</taxon>
        <taxon>Burkholderiaceae</taxon>
        <taxon>Imbroritus</taxon>
    </lineage>
</organism>
<keyword evidence="2" id="KW-1185">Reference proteome</keyword>